<proteinExistence type="predicted"/>
<sequence>MKNAFDSRKAAEFRKLSEQYIELDSIKKQQFRAAVRQASMDWKAFPIVEGGDHRQFLLSYAQERLWFLWNLLP</sequence>
<gene>
    <name evidence="1" type="ORF">AD948_00020</name>
</gene>
<dbReference type="RefSeq" id="WP_156478851.1">
    <property type="nucleotide sequence ID" value="NZ_LHZU01000005.1"/>
</dbReference>
<name>A0A149U9L9_9PROT</name>
<evidence type="ECO:0000313" key="1">
    <source>
        <dbReference type="EMBL" id="KXV62654.1"/>
    </source>
</evidence>
<dbReference type="Proteomes" id="UP000075360">
    <property type="component" value="Unassembled WGS sequence"/>
</dbReference>
<accession>A0A149U9L9</accession>
<evidence type="ECO:0000313" key="2">
    <source>
        <dbReference type="Proteomes" id="UP000075360"/>
    </source>
</evidence>
<organism evidence="1 2">
    <name type="scientific">Acetobacter senegalensis</name>
    <dbReference type="NCBI Taxonomy" id="446692"/>
    <lineage>
        <taxon>Bacteria</taxon>
        <taxon>Pseudomonadati</taxon>
        <taxon>Pseudomonadota</taxon>
        <taxon>Alphaproteobacteria</taxon>
        <taxon>Acetobacterales</taxon>
        <taxon>Acetobacteraceae</taxon>
        <taxon>Acetobacter</taxon>
    </lineage>
</organism>
<dbReference type="AlphaFoldDB" id="A0A149U9L9"/>
<dbReference type="PATRIC" id="fig|446692.4.peg.533"/>
<reference evidence="1 2" key="1">
    <citation type="submission" date="2015-06" db="EMBL/GenBank/DDBJ databases">
        <title>Improved classification and identification of acetic acid bacteria using matrix-assisted laser desorption/ionization time-of-flight mass spectrometry; Gluconobacter nephelii and Gluconobacter uchimurae are later heterotypic synonyms of Gluconobacter japonicus and Gluconobacter oxydans, respectively.</title>
        <authorList>
            <person name="Li L."/>
            <person name="Cleenwerck I."/>
            <person name="De Vuyst L."/>
            <person name="Vandamme P."/>
        </authorList>
    </citation>
    <scope>NUCLEOTIDE SEQUENCE [LARGE SCALE GENOMIC DNA]</scope>
    <source>
        <strain evidence="1 2">LMG 23690</strain>
    </source>
</reference>
<protein>
    <submittedName>
        <fullName evidence="1">Uncharacterized protein</fullName>
    </submittedName>
</protein>
<feature type="non-terminal residue" evidence="1">
    <location>
        <position position="73"/>
    </location>
</feature>
<comment type="caution">
    <text evidence="1">The sequence shown here is derived from an EMBL/GenBank/DDBJ whole genome shotgun (WGS) entry which is preliminary data.</text>
</comment>
<dbReference type="EMBL" id="LHZU01000005">
    <property type="protein sequence ID" value="KXV62654.1"/>
    <property type="molecule type" value="Genomic_DNA"/>
</dbReference>
<dbReference type="OrthoDB" id="8565240at2"/>